<dbReference type="FunFam" id="3.40.50.20:FF:000010">
    <property type="entry name" value="Propionyl-CoA carboxylase subunit alpha"/>
    <property type="match status" value="1"/>
</dbReference>
<dbReference type="InterPro" id="IPR011054">
    <property type="entry name" value="Rudment_hybrid_motif"/>
</dbReference>
<reference evidence="10 11" key="1">
    <citation type="journal article" date="2023" name="BMC Biol.">
        <title>The compact genome of the sponge Oopsacas minuta (Hexactinellida) is lacking key metazoan core genes.</title>
        <authorList>
            <person name="Santini S."/>
            <person name="Schenkelaars Q."/>
            <person name="Jourda C."/>
            <person name="Duchesne M."/>
            <person name="Belahbib H."/>
            <person name="Rocher C."/>
            <person name="Selva M."/>
            <person name="Riesgo A."/>
            <person name="Vervoort M."/>
            <person name="Leys S.P."/>
            <person name="Kodjabachian L."/>
            <person name="Le Bivic A."/>
            <person name="Borchiellini C."/>
            <person name="Claverie J.M."/>
            <person name="Renard E."/>
        </authorList>
    </citation>
    <scope>NUCLEOTIDE SEQUENCE [LARGE SCALE GENOMIC DNA]</scope>
    <source>
        <strain evidence="10">SPO-2</strain>
    </source>
</reference>
<dbReference type="Gene3D" id="3.30.470.20">
    <property type="entry name" value="ATP-grasp fold, B domain"/>
    <property type="match status" value="1"/>
</dbReference>
<proteinExistence type="predicted"/>
<dbReference type="SUPFAM" id="SSF51230">
    <property type="entry name" value="Single hybrid motif"/>
    <property type="match status" value="1"/>
</dbReference>
<keyword evidence="3 6" id="KW-0547">Nucleotide-binding</keyword>
<dbReference type="PROSITE" id="PS00867">
    <property type="entry name" value="CPSASE_2"/>
    <property type="match status" value="1"/>
</dbReference>
<sequence>MFEKVLIANRGEIACRIIKTARKMGIQSVAVFSDADRYSRHVQLADQAFYIGPSPAIESYLRMDKLIKAAEMTGATAIHPGYGFLSESAKFAEMVIANKIIWIGPPSSAIEAMGLKSISKRIMSEAGVNVIPGYHGDEQNVEFLHEMANKIGYPLMIKAVAGGGGKGMRIVRKTEEFLHGLKSCQSESEKSFGDGRVILEKYIEKPRHVEVQIFADTHGNCIHLFERDCSIQRRHQKIIEEAPAPFLHHDVRQELGQQAILAAKRVKYEGAGTVEFIMDTEQKFFFMEMNTRLQVEHPVTEMITGTDLVEWQFRVANGEKLPAKSSELICNGHSVEARIYAENPTMNFQPSPGPLLHLKLPTKRKNLRIETGVRQGDIVTAYYDPMIAKLVVWGESREIAMRKLFLALREYRISGLHTNIDFLSNVIRHKPFLDGELHTGYIEQYHDQLFAKNDTIDETSLAQSIFGLVLAESEFLKEKRAISQDPSSPFSSLDPKFQVCDRKIDLEFDSKTISCTIHYIDKNKIEITSPSLSQPVICEGSILQNSQNSFDLHTLINNELEKISVIFDKGELKLHKINSTHILKQKEHDYLSQLKQSSIAKGKIVSPPYSSTLTKVYVSQGQTVNEGDALLTLTAMKQEQTIFSPQNGIVNKVYFEENASVPSNSTVLTFRIEEDS</sequence>
<dbReference type="InterPro" id="IPR005482">
    <property type="entry name" value="Biotin_COase_C"/>
</dbReference>
<evidence type="ECO:0000259" key="9">
    <source>
        <dbReference type="PROSITE" id="PS50979"/>
    </source>
</evidence>
<dbReference type="SUPFAM" id="SSF51246">
    <property type="entry name" value="Rudiment single hybrid motif"/>
    <property type="match status" value="1"/>
</dbReference>
<dbReference type="InterPro" id="IPR016185">
    <property type="entry name" value="PreATP-grasp_dom_sf"/>
</dbReference>
<dbReference type="NCBIfam" id="NF006367">
    <property type="entry name" value="PRK08591.1"/>
    <property type="match status" value="1"/>
</dbReference>
<evidence type="ECO:0000256" key="3">
    <source>
        <dbReference type="ARBA" id="ARBA00022741"/>
    </source>
</evidence>
<gene>
    <name evidence="10" type="ORF">LOD99_8701</name>
</gene>
<dbReference type="Pfam" id="PF02786">
    <property type="entry name" value="CPSase_L_D2"/>
    <property type="match status" value="1"/>
</dbReference>
<dbReference type="Pfam" id="PF00289">
    <property type="entry name" value="Biotin_carb_N"/>
    <property type="match status" value="1"/>
</dbReference>
<protein>
    <submittedName>
        <fullName evidence="10">Methylcrotonoyl-CoA carboxylase 1 S homeolog</fullName>
    </submittedName>
</protein>
<dbReference type="PROSITE" id="PS50968">
    <property type="entry name" value="BIOTINYL_LIPOYL"/>
    <property type="match status" value="1"/>
</dbReference>
<evidence type="ECO:0000256" key="1">
    <source>
        <dbReference type="ARBA" id="ARBA00001953"/>
    </source>
</evidence>
<dbReference type="GO" id="GO:0004485">
    <property type="term" value="F:methylcrotonoyl-CoA carboxylase activity"/>
    <property type="evidence" value="ECO:0007669"/>
    <property type="project" value="TreeGrafter"/>
</dbReference>
<evidence type="ECO:0000256" key="2">
    <source>
        <dbReference type="ARBA" id="ARBA00022598"/>
    </source>
</evidence>
<dbReference type="EMBL" id="JAKMXF010000340">
    <property type="protein sequence ID" value="KAI6647627.1"/>
    <property type="molecule type" value="Genomic_DNA"/>
</dbReference>
<dbReference type="SUPFAM" id="SSF52440">
    <property type="entry name" value="PreATP-grasp domain"/>
    <property type="match status" value="1"/>
</dbReference>
<dbReference type="SUPFAM" id="SSF56059">
    <property type="entry name" value="Glutathione synthetase ATP-binding domain-like"/>
    <property type="match status" value="1"/>
</dbReference>
<name>A0AAV7JFL6_9METZ</name>
<dbReference type="PANTHER" id="PTHR18866">
    <property type="entry name" value="CARBOXYLASE:PYRUVATE/ACETYL-COA/PROPIONYL-COA CARBOXYLASE"/>
    <property type="match status" value="1"/>
</dbReference>
<comment type="caution">
    <text evidence="10">The sequence shown here is derived from an EMBL/GenBank/DDBJ whole genome shotgun (WGS) entry which is preliminary data.</text>
</comment>
<organism evidence="10 11">
    <name type="scientific">Oopsacas minuta</name>
    <dbReference type="NCBI Taxonomy" id="111878"/>
    <lineage>
        <taxon>Eukaryota</taxon>
        <taxon>Metazoa</taxon>
        <taxon>Porifera</taxon>
        <taxon>Hexactinellida</taxon>
        <taxon>Hexasterophora</taxon>
        <taxon>Lyssacinosida</taxon>
        <taxon>Leucopsacidae</taxon>
        <taxon>Oopsacas</taxon>
    </lineage>
</organism>
<dbReference type="InterPro" id="IPR050856">
    <property type="entry name" value="Biotin_carboxylase_complex"/>
</dbReference>
<dbReference type="InterPro" id="IPR011764">
    <property type="entry name" value="Biotin_carboxylation_dom"/>
</dbReference>
<dbReference type="PANTHER" id="PTHR18866:SF33">
    <property type="entry name" value="METHYLCROTONOYL-COA CARBOXYLASE SUBUNIT ALPHA, MITOCHONDRIAL-RELATED"/>
    <property type="match status" value="1"/>
</dbReference>
<dbReference type="FunFam" id="3.30.1490.20:FF:000003">
    <property type="entry name" value="acetyl-CoA carboxylase isoform X1"/>
    <property type="match status" value="1"/>
</dbReference>
<dbReference type="PROSITE" id="PS50979">
    <property type="entry name" value="BC"/>
    <property type="match status" value="1"/>
</dbReference>
<dbReference type="InterPro" id="IPR011053">
    <property type="entry name" value="Single_hybrid_motif"/>
</dbReference>
<dbReference type="Pfam" id="PF00364">
    <property type="entry name" value="Biotin_lipoyl"/>
    <property type="match status" value="1"/>
</dbReference>
<dbReference type="InterPro" id="IPR000089">
    <property type="entry name" value="Biotin_lipoyl"/>
</dbReference>
<dbReference type="InterPro" id="IPR005481">
    <property type="entry name" value="BC-like_N"/>
</dbReference>
<dbReference type="GO" id="GO:0005524">
    <property type="term" value="F:ATP binding"/>
    <property type="evidence" value="ECO:0007669"/>
    <property type="project" value="UniProtKB-UniRule"/>
</dbReference>
<dbReference type="Proteomes" id="UP001165289">
    <property type="component" value="Unassembled WGS sequence"/>
</dbReference>
<dbReference type="InterPro" id="IPR011761">
    <property type="entry name" value="ATP-grasp"/>
</dbReference>
<dbReference type="CDD" id="cd06850">
    <property type="entry name" value="biotinyl_domain"/>
    <property type="match status" value="1"/>
</dbReference>
<accession>A0AAV7JFL6</accession>
<keyword evidence="4 6" id="KW-0067">ATP-binding</keyword>
<keyword evidence="5" id="KW-0092">Biotin</keyword>
<evidence type="ECO:0000256" key="4">
    <source>
        <dbReference type="ARBA" id="ARBA00022840"/>
    </source>
</evidence>
<dbReference type="InterPro" id="IPR005479">
    <property type="entry name" value="CPAse_ATP-bd"/>
</dbReference>
<feature type="domain" description="Biotin carboxylation" evidence="9">
    <location>
        <begin position="1"/>
        <end position="447"/>
    </location>
</feature>
<evidence type="ECO:0000256" key="6">
    <source>
        <dbReference type="PROSITE-ProRule" id="PRU00409"/>
    </source>
</evidence>
<dbReference type="Pfam" id="PF02785">
    <property type="entry name" value="Biotin_carb_C"/>
    <property type="match status" value="1"/>
</dbReference>
<keyword evidence="11" id="KW-1185">Reference proteome</keyword>
<evidence type="ECO:0000313" key="11">
    <source>
        <dbReference type="Proteomes" id="UP001165289"/>
    </source>
</evidence>
<dbReference type="Gene3D" id="2.40.50.100">
    <property type="match status" value="1"/>
</dbReference>
<keyword evidence="2" id="KW-0436">Ligase</keyword>
<evidence type="ECO:0000256" key="5">
    <source>
        <dbReference type="ARBA" id="ARBA00023267"/>
    </source>
</evidence>
<dbReference type="GO" id="GO:0046872">
    <property type="term" value="F:metal ion binding"/>
    <property type="evidence" value="ECO:0007669"/>
    <property type="project" value="InterPro"/>
</dbReference>
<feature type="domain" description="ATP-grasp" evidence="8">
    <location>
        <begin position="120"/>
        <end position="317"/>
    </location>
</feature>
<dbReference type="SMART" id="SM00878">
    <property type="entry name" value="Biotin_carb_C"/>
    <property type="match status" value="1"/>
</dbReference>
<evidence type="ECO:0000313" key="10">
    <source>
        <dbReference type="EMBL" id="KAI6647627.1"/>
    </source>
</evidence>
<evidence type="ECO:0000259" key="8">
    <source>
        <dbReference type="PROSITE" id="PS50975"/>
    </source>
</evidence>
<dbReference type="PROSITE" id="PS50975">
    <property type="entry name" value="ATP_GRASP"/>
    <property type="match status" value="1"/>
</dbReference>
<evidence type="ECO:0000259" key="7">
    <source>
        <dbReference type="PROSITE" id="PS50968"/>
    </source>
</evidence>
<dbReference type="AlphaFoldDB" id="A0AAV7JFL6"/>
<dbReference type="GO" id="GO:0005739">
    <property type="term" value="C:mitochondrion"/>
    <property type="evidence" value="ECO:0007669"/>
    <property type="project" value="TreeGrafter"/>
</dbReference>
<feature type="domain" description="Lipoyl-binding" evidence="7">
    <location>
        <begin position="601"/>
        <end position="673"/>
    </location>
</feature>
<dbReference type="FunFam" id="3.30.470.20:FF:000028">
    <property type="entry name" value="Methylcrotonoyl-CoA carboxylase subunit alpha, mitochondrial"/>
    <property type="match status" value="1"/>
</dbReference>
<comment type="cofactor">
    <cofactor evidence="1">
        <name>biotin</name>
        <dbReference type="ChEBI" id="CHEBI:57586"/>
    </cofactor>
</comment>